<protein>
    <submittedName>
        <fullName evidence="2">STK33 protein</fullName>
    </submittedName>
</protein>
<comment type="caution">
    <text evidence="2">The sequence shown here is derived from an EMBL/GenBank/DDBJ whole genome shotgun (WGS) entry which is preliminary data.</text>
</comment>
<dbReference type="EMBL" id="CAJNDS010002291">
    <property type="protein sequence ID" value="CAE7413984.1"/>
    <property type="molecule type" value="Genomic_DNA"/>
</dbReference>
<sequence length="112" mass="12957">MEERAAAKAEEARRRREAELRRARKKEQMARDPKRKVALKIENKRRFSGHEEDEEDAKKEKDAIPLRKYEVYGESGPEKVNIVDILCPGSKIRGGFFICQAFAEAEENPEPV</sequence>
<reference evidence="2" key="1">
    <citation type="submission" date="2021-02" db="EMBL/GenBank/DDBJ databases">
        <authorList>
            <person name="Dougan E. K."/>
            <person name="Rhodes N."/>
            <person name="Thang M."/>
            <person name="Chan C."/>
        </authorList>
    </citation>
    <scope>NUCLEOTIDE SEQUENCE</scope>
</reference>
<evidence type="ECO:0000313" key="2">
    <source>
        <dbReference type="EMBL" id="CAE7413984.1"/>
    </source>
</evidence>
<dbReference type="Proteomes" id="UP000604046">
    <property type="component" value="Unassembled WGS sequence"/>
</dbReference>
<feature type="region of interest" description="Disordered" evidence="1">
    <location>
        <begin position="1"/>
        <end position="61"/>
    </location>
</feature>
<name>A0A812R1R4_9DINO</name>
<accession>A0A812R1R4</accession>
<organism evidence="2 3">
    <name type="scientific">Symbiodinium natans</name>
    <dbReference type="NCBI Taxonomy" id="878477"/>
    <lineage>
        <taxon>Eukaryota</taxon>
        <taxon>Sar</taxon>
        <taxon>Alveolata</taxon>
        <taxon>Dinophyceae</taxon>
        <taxon>Suessiales</taxon>
        <taxon>Symbiodiniaceae</taxon>
        <taxon>Symbiodinium</taxon>
    </lineage>
</organism>
<gene>
    <name evidence="2" type="primary">STK33</name>
    <name evidence="2" type="ORF">SNAT2548_LOCUS22506</name>
</gene>
<proteinExistence type="predicted"/>
<dbReference type="AlphaFoldDB" id="A0A812R1R4"/>
<keyword evidence="3" id="KW-1185">Reference proteome</keyword>
<feature type="compositionally biased region" description="Basic and acidic residues" evidence="1">
    <location>
        <begin position="1"/>
        <end position="32"/>
    </location>
</feature>
<evidence type="ECO:0000256" key="1">
    <source>
        <dbReference type="SAM" id="MobiDB-lite"/>
    </source>
</evidence>
<evidence type="ECO:0000313" key="3">
    <source>
        <dbReference type="Proteomes" id="UP000604046"/>
    </source>
</evidence>
<feature type="compositionally biased region" description="Basic and acidic residues" evidence="1">
    <location>
        <begin position="39"/>
        <end position="61"/>
    </location>
</feature>